<comment type="caution">
    <text evidence="2">The sequence shown here is derived from an EMBL/GenBank/DDBJ whole genome shotgun (WGS) entry which is preliminary data.</text>
</comment>
<evidence type="ECO:0000313" key="3">
    <source>
        <dbReference type="Proteomes" id="UP000779900"/>
    </source>
</evidence>
<dbReference type="GO" id="GO:0009279">
    <property type="term" value="C:cell outer membrane"/>
    <property type="evidence" value="ECO:0007669"/>
    <property type="project" value="TreeGrafter"/>
</dbReference>
<reference evidence="2" key="1">
    <citation type="submission" date="2019-03" db="EMBL/GenBank/DDBJ databases">
        <title>Lake Tanganyika Metagenome-Assembled Genomes (MAGs).</title>
        <authorList>
            <person name="Tran P."/>
        </authorList>
    </citation>
    <scope>NUCLEOTIDE SEQUENCE</scope>
    <source>
        <strain evidence="2">K_DeepCast_150m_m2_040</strain>
    </source>
</reference>
<dbReference type="GO" id="GO:1990351">
    <property type="term" value="C:transporter complex"/>
    <property type="evidence" value="ECO:0007669"/>
    <property type="project" value="TreeGrafter"/>
</dbReference>
<accession>A0A938BV31</accession>
<gene>
    <name evidence="2" type="ORF">FJY68_12465</name>
</gene>
<protein>
    <submittedName>
        <fullName evidence="2">LPS-assembly protein LptD</fullName>
    </submittedName>
</protein>
<sequence>MLLLAILLIAQPTDTVRADSVGRDIIYYGGKRVIFSAKTEEVVLLDSAWVRYRDMSVHSDSIHYDVKRHQLSAHADVLFTSGSENITGNLLRYDVDSRKGMMRTAYTTVENGFFRADEVWLVREKVLDARGGSYTTCDRAHPHYDFYGPRVKLLMDDVAITEPVVFKLFGAPILAAPFWMVPVASKRRSGLLPFKIGNSSTEGLYSKNIAYYWVINDYSDMTFYADVMTKRGIQGRAEAVYIVTPFAQGNINASYIREWDTRQQRYSVSAAHRSDRFFLGSQLDGKLDLMSDATYIPDYSEDQLEWLKPDLFSYGQISRSLRRVGSVTILAQRKTEFARHIRWADFPSVKLSIAQRPLFAGWNLSPSASFLHHTADTLDTTNTIVAARTRDLLGSGALGISSPAYSIGPLGTATVSERVSFNEGIKYHNDSLGEHPRSISNALTANMEQRFMGTLGLTEAVSISQSDNLRDTVPIKVAYAGSVTGRATLYRVYSLTSYGVRGLLHTVTPTAALAYEPRVDSGPLFGRPHLLDPQIARLGLGFGNSFQAKVDTSGTKRDLGTLNLATSYNFLDSASNPLKRLSPLTGTVSLDPLQGQKLNLSVDASAGFDFDSLAFSRSYSVATTFNLNRISFDSARVERGFQVGLSHTYIRSPAGSPAHMITGSAAFAIPGWKLSLTDFGYNFAEKQVTNYGLLLTKDLHCWEAFAKLQKLGTRWSYDFEVRIKKLPDLKIGKGTFGSLLPRIGE</sequence>
<dbReference type="AlphaFoldDB" id="A0A938BV31"/>
<dbReference type="PANTHER" id="PTHR30189">
    <property type="entry name" value="LPS-ASSEMBLY PROTEIN"/>
    <property type="match status" value="1"/>
</dbReference>
<dbReference type="EMBL" id="VGIR01000112">
    <property type="protein sequence ID" value="MBM3332638.1"/>
    <property type="molecule type" value="Genomic_DNA"/>
</dbReference>
<dbReference type="InterPro" id="IPR050218">
    <property type="entry name" value="LptD"/>
</dbReference>
<dbReference type="Proteomes" id="UP000779900">
    <property type="component" value="Unassembled WGS sequence"/>
</dbReference>
<dbReference type="InterPro" id="IPR045659">
    <property type="entry name" value="LptD_2"/>
</dbReference>
<evidence type="ECO:0000259" key="1">
    <source>
        <dbReference type="Pfam" id="PF19838"/>
    </source>
</evidence>
<name>A0A938BV31_UNCW3</name>
<feature type="domain" description="LPS-assembly protein LptD central" evidence="1">
    <location>
        <begin position="160"/>
        <end position="591"/>
    </location>
</feature>
<dbReference type="PANTHER" id="PTHR30189:SF1">
    <property type="entry name" value="LPS-ASSEMBLY PROTEIN LPTD"/>
    <property type="match status" value="1"/>
</dbReference>
<organism evidence="2 3">
    <name type="scientific">candidate division WOR-3 bacterium</name>
    <dbReference type="NCBI Taxonomy" id="2052148"/>
    <lineage>
        <taxon>Bacteria</taxon>
        <taxon>Bacteria division WOR-3</taxon>
    </lineage>
</organism>
<proteinExistence type="predicted"/>
<dbReference type="Pfam" id="PF19838">
    <property type="entry name" value="LptD_2"/>
    <property type="match status" value="1"/>
</dbReference>
<evidence type="ECO:0000313" key="2">
    <source>
        <dbReference type="EMBL" id="MBM3332638.1"/>
    </source>
</evidence>